<evidence type="ECO:0000313" key="1">
    <source>
        <dbReference type="EMBL" id="PIO44170.1"/>
    </source>
</evidence>
<reference evidence="2" key="1">
    <citation type="journal article" date="2017" name="Int J Environ Stud">
        <title>Does the Miocene-Pliocene relict legume Oxytropis triphylla form nitrogen-fixing nodules with a combination of bacterial strains?</title>
        <authorList>
            <person name="Safronova V."/>
            <person name="Belimov A."/>
            <person name="Sazanova A."/>
            <person name="Kuznetsova I."/>
            <person name="Popova J."/>
            <person name="Andronov E."/>
            <person name="Verkhozina A."/>
            <person name="Tikhonovich I."/>
        </authorList>
    </citation>
    <scope>NUCLEOTIDE SEQUENCE [LARGE SCALE GENOMIC DNA]</scope>
    <source>
        <strain evidence="2">Tri-38</strain>
    </source>
</reference>
<accession>A0A2N9VXF2</accession>
<dbReference type="AlphaFoldDB" id="A0A2N9VXF2"/>
<comment type="caution">
    <text evidence="1">The sequence shown here is derived from an EMBL/GenBank/DDBJ whole genome shotgun (WGS) entry which is preliminary data.</text>
</comment>
<keyword evidence="2" id="KW-1185">Reference proteome</keyword>
<evidence type="ECO:0008006" key="3">
    <source>
        <dbReference type="Google" id="ProtNLM"/>
    </source>
</evidence>
<proteinExistence type="predicted"/>
<dbReference type="Proteomes" id="UP000232163">
    <property type="component" value="Unassembled WGS sequence"/>
</dbReference>
<protein>
    <recommendedName>
        <fullName evidence="3">Glycosyltransferase</fullName>
    </recommendedName>
</protein>
<evidence type="ECO:0000313" key="2">
    <source>
        <dbReference type="Proteomes" id="UP000232163"/>
    </source>
</evidence>
<organism evidence="1 2">
    <name type="scientific">Phyllobacterium zundukense</name>
    <dbReference type="NCBI Taxonomy" id="1867719"/>
    <lineage>
        <taxon>Bacteria</taxon>
        <taxon>Pseudomonadati</taxon>
        <taxon>Pseudomonadota</taxon>
        <taxon>Alphaproteobacteria</taxon>
        <taxon>Hyphomicrobiales</taxon>
        <taxon>Phyllobacteriaceae</taxon>
        <taxon>Phyllobacterium</taxon>
    </lineage>
</organism>
<gene>
    <name evidence="1" type="ORF">B5P45_14185</name>
</gene>
<name>A0A2N9VXF2_9HYPH</name>
<sequence>MNDDLAPLGYRTATLHHHFDPRLSGPAMDDHARSRVLFHGKRGYMKAWAYAARMSCRLLGADFVMSNDPLPPPADVMVAVRGGRHGNWLSRRWKSNVKAATAQRLGLPFVAWPEDAYRETYPGAHWFTSPLQLHRAIARALAAPKPKPQTRLYSAEWAANRLETVLATVQGR</sequence>
<dbReference type="RefSeq" id="WP_099998107.1">
    <property type="nucleotide sequence ID" value="NZ_CP017940.1"/>
</dbReference>
<dbReference type="EMBL" id="MZMT01000034">
    <property type="protein sequence ID" value="PIO44170.1"/>
    <property type="molecule type" value="Genomic_DNA"/>
</dbReference>
<dbReference type="KEGG" id="pht:BLM14_03450"/>